<dbReference type="GO" id="GO:0016491">
    <property type="term" value="F:oxidoreductase activity"/>
    <property type="evidence" value="ECO:0007669"/>
    <property type="project" value="InterPro"/>
</dbReference>
<keyword evidence="3" id="KW-1015">Disulfide bond</keyword>
<dbReference type="PANTHER" id="PTHR42852">
    <property type="entry name" value="THIOL:DISULFIDE INTERCHANGE PROTEIN DSBE"/>
    <property type="match status" value="1"/>
</dbReference>
<comment type="caution">
    <text evidence="6">The sequence shown here is derived from an EMBL/GenBank/DDBJ whole genome shotgun (WGS) entry which is preliminary data.</text>
</comment>
<dbReference type="SUPFAM" id="SSF52833">
    <property type="entry name" value="Thioredoxin-like"/>
    <property type="match status" value="1"/>
</dbReference>
<comment type="subcellular location">
    <subcellularLocation>
        <location evidence="1">Cell envelope</location>
    </subcellularLocation>
</comment>
<dbReference type="InterPro" id="IPR013766">
    <property type="entry name" value="Thioredoxin_domain"/>
</dbReference>
<dbReference type="InterPro" id="IPR000866">
    <property type="entry name" value="AhpC/TSA"/>
</dbReference>
<feature type="domain" description="Thioredoxin" evidence="5">
    <location>
        <begin position="213"/>
        <end position="353"/>
    </location>
</feature>
<dbReference type="InterPro" id="IPR036249">
    <property type="entry name" value="Thioredoxin-like_sf"/>
</dbReference>
<accession>A0A923T671</accession>
<gene>
    <name evidence="6" type="ORF">H9S92_02985</name>
</gene>
<evidence type="ECO:0000256" key="4">
    <source>
        <dbReference type="ARBA" id="ARBA00023284"/>
    </source>
</evidence>
<dbReference type="GO" id="GO:0030313">
    <property type="term" value="C:cell envelope"/>
    <property type="evidence" value="ECO:0007669"/>
    <property type="project" value="UniProtKB-SubCell"/>
</dbReference>
<evidence type="ECO:0000259" key="5">
    <source>
        <dbReference type="PROSITE" id="PS51352"/>
    </source>
</evidence>
<dbReference type="PANTHER" id="PTHR42852:SF6">
    <property type="entry name" value="THIOL:DISULFIDE INTERCHANGE PROTEIN DSBE"/>
    <property type="match status" value="1"/>
</dbReference>
<organism evidence="6 7">
    <name type="scientific">Neolewinella lacunae</name>
    <dbReference type="NCBI Taxonomy" id="1517758"/>
    <lineage>
        <taxon>Bacteria</taxon>
        <taxon>Pseudomonadati</taxon>
        <taxon>Bacteroidota</taxon>
        <taxon>Saprospiria</taxon>
        <taxon>Saprospirales</taxon>
        <taxon>Lewinellaceae</taxon>
        <taxon>Neolewinella</taxon>
    </lineage>
</organism>
<evidence type="ECO:0000313" key="7">
    <source>
        <dbReference type="Proteomes" id="UP000650081"/>
    </source>
</evidence>
<dbReference type="Proteomes" id="UP000650081">
    <property type="component" value="Unassembled WGS sequence"/>
</dbReference>
<keyword evidence="4" id="KW-0676">Redox-active center</keyword>
<dbReference type="CDD" id="cd02966">
    <property type="entry name" value="TlpA_like_family"/>
    <property type="match status" value="1"/>
</dbReference>
<evidence type="ECO:0000256" key="2">
    <source>
        <dbReference type="ARBA" id="ARBA00022748"/>
    </source>
</evidence>
<dbReference type="Gene3D" id="3.40.30.10">
    <property type="entry name" value="Glutaredoxin"/>
    <property type="match status" value="1"/>
</dbReference>
<dbReference type="Pfam" id="PF00578">
    <property type="entry name" value="AhpC-TSA"/>
    <property type="match status" value="1"/>
</dbReference>
<dbReference type="InterPro" id="IPR050553">
    <property type="entry name" value="Thioredoxin_ResA/DsbE_sf"/>
</dbReference>
<proteinExistence type="predicted"/>
<dbReference type="GO" id="GO:0016209">
    <property type="term" value="F:antioxidant activity"/>
    <property type="evidence" value="ECO:0007669"/>
    <property type="project" value="InterPro"/>
</dbReference>
<reference evidence="6" key="1">
    <citation type="submission" date="2020-08" db="EMBL/GenBank/DDBJ databases">
        <title>Lewinella bacteria from marine environments.</title>
        <authorList>
            <person name="Zhong Y."/>
        </authorList>
    </citation>
    <scope>NUCLEOTIDE SEQUENCE</scope>
    <source>
        <strain evidence="6">KCTC 42187</strain>
    </source>
</reference>
<keyword evidence="7" id="KW-1185">Reference proteome</keyword>
<name>A0A923T671_9BACT</name>
<evidence type="ECO:0000313" key="6">
    <source>
        <dbReference type="EMBL" id="MBC6993115.1"/>
    </source>
</evidence>
<sequence>MQQATVAGSPINDRYQQLKATFQKHNADFSTAMRAYQQAQQQSNTAVMEQEAAALATLDEKKRALVTSLAKEYPVLGRVVAMNTYLSFLNNNEGRFTNEIDYFVNTYFQFVDFSDAGYGELPWTYEGSRNFATTLAQAIPSDRLGEILLQVYSRWPEGSRAQFYALNGAFAALSQRKHPATLAIADQIESRFSTIFPEAVALVAQQSAGLRTFAIGAPAPDFTGESPDGSSITLSSLRGKVVLIDFWASWCGPCRKENPNVVRVYEQFKDQGFEILGVSLDNDRDRWLKAIADDRLTWLHISDLKGWRSTFAQQYGVSSIPQTVLLDQDGNILARNLRGPALEEKLAEVFSGK</sequence>
<evidence type="ECO:0000256" key="3">
    <source>
        <dbReference type="ARBA" id="ARBA00023157"/>
    </source>
</evidence>
<dbReference type="GO" id="GO:0017004">
    <property type="term" value="P:cytochrome complex assembly"/>
    <property type="evidence" value="ECO:0007669"/>
    <property type="project" value="UniProtKB-KW"/>
</dbReference>
<dbReference type="PROSITE" id="PS00194">
    <property type="entry name" value="THIOREDOXIN_1"/>
    <property type="match status" value="1"/>
</dbReference>
<dbReference type="EMBL" id="JACSIT010000050">
    <property type="protein sequence ID" value="MBC6993115.1"/>
    <property type="molecule type" value="Genomic_DNA"/>
</dbReference>
<protein>
    <submittedName>
        <fullName evidence="6">TlpA family protein disulfide reductase</fullName>
    </submittedName>
</protein>
<dbReference type="AlphaFoldDB" id="A0A923T671"/>
<dbReference type="InterPro" id="IPR017937">
    <property type="entry name" value="Thioredoxin_CS"/>
</dbReference>
<keyword evidence="2" id="KW-0201">Cytochrome c-type biogenesis</keyword>
<dbReference type="PROSITE" id="PS51352">
    <property type="entry name" value="THIOREDOXIN_2"/>
    <property type="match status" value="1"/>
</dbReference>
<evidence type="ECO:0000256" key="1">
    <source>
        <dbReference type="ARBA" id="ARBA00004196"/>
    </source>
</evidence>